<feature type="compositionally biased region" description="Low complexity" evidence="5">
    <location>
        <begin position="1"/>
        <end position="12"/>
    </location>
</feature>
<feature type="region of interest" description="Disordered" evidence="5">
    <location>
        <begin position="1"/>
        <end position="66"/>
    </location>
</feature>
<accession>A0A671DH57</accession>
<proteinExistence type="predicted"/>
<dbReference type="Pfam" id="PF14049">
    <property type="entry name" value="Dppa2_A"/>
    <property type="match status" value="1"/>
</dbReference>
<keyword evidence="2" id="KW-0805">Transcription regulation</keyword>
<dbReference type="PANTHER" id="PTHR16073">
    <property type="entry name" value="DCR DOMAIN-CONTAINING PROTEIN"/>
    <property type="match status" value="1"/>
</dbReference>
<evidence type="ECO:0000259" key="7">
    <source>
        <dbReference type="Pfam" id="PF14049"/>
    </source>
</evidence>
<dbReference type="OMA" id="WVPEKPG"/>
<reference evidence="8" key="5">
    <citation type="submission" date="2025-09" db="UniProtKB">
        <authorList>
            <consortium name="Ensembl"/>
        </authorList>
    </citation>
    <scope>IDENTIFICATION</scope>
</reference>
<comment type="subcellular location">
    <subcellularLocation>
        <location evidence="1">Nucleus</location>
    </subcellularLocation>
</comment>
<evidence type="ECO:0000256" key="2">
    <source>
        <dbReference type="ARBA" id="ARBA00023015"/>
    </source>
</evidence>
<dbReference type="AlphaFoldDB" id="A0A671DH57"/>
<dbReference type="FunCoup" id="A0A671DH57">
    <property type="interactions" value="9"/>
</dbReference>
<evidence type="ECO:0000256" key="4">
    <source>
        <dbReference type="ARBA" id="ARBA00023242"/>
    </source>
</evidence>
<dbReference type="InParanoid" id="A0A671DH57"/>
<sequence>KKIFFISTSTSFLSMENAKGNKQNSSKKSKEEKQQAVGEPSTKRNSGKGTKRERSMKEDEASYPQNMAQDNKKIRLRKKIPVPPLPSKLPPINLVHRDIVRAWCQQLNLGTKGLKLEAYRRLCEHAYPHQKVIPVTSAEAKILTTTQRKLKMEKWEMTLENSDPSKVTAPPEEGMPALEGLDKVVMTTSPPDAVFASWTRIAARAGKMEAEESPQEASSVRWCVVHGRSLPAHKEGWVQLQFYAGQTWVPEKHGRVCALFLLPASKFPPPFLEDNMLCPKCVQRNKVLMKSLQDY</sequence>
<keyword evidence="9" id="KW-1185">Reference proteome</keyword>
<evidence type="ECO:0000256" key="1">
    <source>
        <dbReference type="ARBA" id="ARBA00004123"/>
    </source>
</evidence>
<reference evidence="8 9" key="1">
    <citation type="journal article" date="2015" name="Annu Rev Anim Biosci">
        <title>The Genome 10K Project: a way forward.</title>
        <authorList>
            <person name="Koepfli K.P."/>
            <person name="Paten B."/>
            <person name="O'Brien S.J."/>
            <person name="Koepfli K.P."/>
            <person name="Paten B."/>
            <person name="Antunes A."/>
            <person name="Belov K."/>
            <person name="Bustamante C."/>
            <person name="Castoe T.A."/>
            <person name="Clawson H."/>
            <person name="Crawford A.J."/>
            <person name="Diekhans M."/>
            <person name="Distel D."/>
            <person name="Durbin R."/>
            <person name="Earl D."/>
            <person name="Fujita M.K."/>
            <person name="Gamble T."/>
            <person name="Georges A."/>
            <person name="Gemmell N."/>
            <person name="Gilbert M.T."/>
            <person name="Graves J.M."/>
            <person name="Green R.E."/>
            <person name="Hickey G."/>
            <person name="Jarvis E.D."/>
            <person name="Johnson W."/>
            <person name="Komissarov A."/>
            <person name="Korf I."/>
            <person name="Kuhn R."/>
            <person name="Larkin D.M."/>
            <person name="Lewin H."/>
            <person name="Lopez J.V."/>
            <person name="Ma J."/>
            <person name="Marques-Bonet T."/>
            <person name="Miller W."/>
            <person name="Murphy R."/>
            <person name="Pevzner P."/>
            <person name="Shapiro B."/>
            <person name="Steiner C."/>
            <person name="Tamazian G."/>
            <person name="Venkatesh B."/>
            <person name="Wang J."/>
            <person name="Wayne R."/>
            <person name="Wiley E."/>
            <person name="Yang H."/>
            <person name="Zhang G."/>
            <person name="Haussler D."/>
            <person name="Ryder O."/>
            <person name="O'Brien S.J."/>
        </authorList>
    </citation>
    <scope>NUCLEOTIDE SEQUENCE</scope>
</reference>
<dbReference type="InterPro" id="IPR025892">
    <property type="entry name" value="Dppa2/4_central_dom"/>
</dbReference>
<evidence type="ECO:0000256" key="5">
    <source>
        <dbReference type="SAM" id="MobiDB-lite"/>
    </source>
</evidence>
<evidence type="ECO:0008006" key="10">
    <source>
        <dbReference type="Google" id="ProtNLM"/>
    </source>
</evidence>
<feature type="domain" description="Developmental pluripotency-associated protein 2/4 C-terminal" evidence="6">
    <location>
        <begin position="219"/>
        <end position="285"/>
    </location>
</feature>
<dbReference type="GO" id="GO:0003682">
    <property type="term" value="F:chromatin binding"/>
    <property type="evidence" value="ECO:0007669"/>
    <property type="project" value="InterPro"/>
</dbReference>
<name>A0A671DH57_RHIFE</name>
<dbReference type="GO" id="GO:0048731">
    <property type="term" value="P:system development"/>
    <property type="evidence" value="ECO:0007669"/>
    <property type="project" value="TreeGrafter"/>
</dbReference>
<evidence type="ECO:0000313" key="8">
    <source>
        <dbReference type="Ensembl" id="ENSRFEP00010000131.1"/>
    </source>
</evidence>
<dbReference type="Proteomes" id="UP000472240">
    <property type="component" value="Chromosome 2"/>
</dbReference>
<reference evidence="9" key="3">
    <citation type="submission" date="2018-12" db="EMBL/GenBank/DDBJ databases">
        <title>G10K-VGP greater horseshoe bat female genome, primary haplotype.</title>
        <authorList>
            <person name="Teeling E."/>
            <person name="Myers G."/>
            <person name="Vernes S."/>
            <person name="Pippel M."/>
            <person name="Winkler S."/>
            <person name="Fedrigo O."/>
            <person name="Rhie A."/>
            <person name="Koren S."/>
            <person name="Phillippy A."/>
            <person name="Lewin H."/>
            <person name="Damas J."/>
            <person name="Howe K."/>
            <person name="Mountcastle J."/>
            <person name="Jarvis E.D."/>
        </authorList>
    </citation>
    <scope>NUCLEOTIDE SEQUENCE [LARGE SCALE GENOMIC DNA]</scope>
</reference>
<keyword evidence="3" id="KW-0804">Transcription</keyword>
<dbReference type="InterPro" id="IPR039590">
    <property type="entry name" value="Dppa2/4"/>
</dbReference>
<feature type="domain" description="Developmental pluripotency-associated protein 2/4 central" evidence="7">
    <location>
        <begin position="131"/>
        <end position="214"/>
    </location>
</feature>
<organism evidence="8 9">
    <name type="scientific">Rhinolophus ferrumequinum</name>
    <name type="common">Greater horseshoe bat</name>
    <dbReference type="NCBI Taxonomy" id="59479"/>
    <lineage>
        <taxon>Eukaryota</taxon>
        <taxon>Metazoa</taxon>
        <taxon>Chordata</taxon>
        <taxon>Craniata</taxon>
        <taxon>Vertebrata</taxon>
        <taxon>Euteleostomi</taxon>
        <taxon>Mammalia</taxon>
        <taxon>Eutheria</taxon>
        <taxon>Laurasiatheria</taxon>
        <taxon>Chiroptera</taxon>
        <taxon>Yinpterochiroptera</taxon>
        <taxon>Rhinolophoidea</taxon>
        <taxon>Rhinolophidae</taxon>
        <taxon>Rhinolophinae</taxon>
        <taxon>Rhinolophus</taxon>
    </lineage>
</organism>
<dbReference type="Ensembl" id="ENSRFET00010000145.1">
    <property type="protein sequence ID" value="ENSRFEP00010000131.1"/>
    <property type="gene ID" value="ENSRFEG00010000098.1"/>
</dbReference>
<evidence type="ECO:0000313" key="9">
    <source>
        <dbReference type="Proteomes" id="UP000472240"/>
    </source>
</evidence>
<reference evidence="8" key="4">
    <citation type="submission" date="2025-08" db="UniProtKB">
        <authorList>
            <consortium name="Ensembl"/>
        </authorList>
    </citation>
    <scope>IDENTIFICATION</scope>
</reference>
<dbReference type="PANTHER" id="PTHR16073:SF8">
    <property type="entry name" value="DEVELOPMENTAL PLURIPOTENCY-ASSOCIATED PROTEIN 4"/>
    <property type="match status" value="1"/>
</dbReference>
<feature type="compositionally biased region" description="Basic and acidic residues" evidence="5">
    <location>
        <begin position="50"/>
        <end position="60"/>
    </location>
</feature>
<evidence type="ECO:0000259" key="6">
    <source>
        <dbReference type="Pfam" id="PF14047"/>
    </source>
</evidence>
<keyword evidence="4" id="KW-0539">Nucleus</keyword>
<evidence type="ECO:0000256" key="3">
    <source>
        <dbReference type="ARBA" id="ARBA00023163"/>
    </source>
</evidence>
<dbReference type="GO" id="GO:0005634">
    <property type="term" value="C:nucleus"/>
    <property type="evidence" value="ECO:0007669"/>
    <property type="project" value="UniProtKB-SubCell"/>
</dbReference>
<dbReference type="GeneTree" id="ENSGT00390000004871"/>
<dbReference type="InterPro" id="IPR025891">
    <property type="entry name" value="Dppa2/4_C_dom"/>
</dbReference>
<reference evidence="8 9" key="2">
    <citation type="journal article" date="2018" name="Annu Rev Anim Biosci">
        <title>Bat Biology, Genomes, and the Bat1K Project: To Generate Chromosome-Level Genomes for All Living Bat Species.</title>
        <authorList>
            <person name="Teeling E.C."/>
            <person name="Vernes S.C."/>
            <person name="Davalos L.M."/>
            <person name="Ray D.A."/>
            <person name="Gilbert M.T.P."/>
            <person name="Myers E."/>
        </authorList>
    </citation>
    <scope>NUCLEOTIDE SEQUENCE</scope>
</reference>
<dbReference type="Pfam" id="PF14047">
    <property type="entry name" value="DCR"/>
    <property type="match status" value="1"/>
</dbReference>
<protein>
    <recommendedName>
        <fullName evidence="10">Developmental pluripotency associated 4</fullName>
    </recommendedName>
</protein>